<sequence>MRTTNLFILRGYVGQEPKGFDDGKIAKISVATNRSWTDKKSRERIEKTDWVTVTVLNERDSAFVLKNVRKGAPIYAECRVAETSYEKDGKTIYGVDVVANVFDLLSRTDGGEENAA</sequence>
<reference evidence="5 7" key="2">
    <citation type="journal article" date="2021" name="AMB Express">
        <title>Isolation and characterisation of Methylocystis spp. for poly-3-hydroxybutyrate production using waste methane feedstocks.</title>
        <authorList>
            <person name="Rumah B.L."/>
            <person name="Stead C.E."/>
            <person name="Claxton Stevens B.H."/>
            <person name="Minton N.P."/>
            <person name="Grosse-Honebrink A."/>
            <person name="Zhang Y."/>
        </authorList>
    </citation>
    <scope>NUCLEOTIDE SEQUENCE [LARGE SCALE GENOMIC DNA]</scope>
    <source>
        <strain evidence="5 7">BRCS1</strain>
        <plasmid evidence="5 7">unnamed2</plasmid>
    </source>
</reference>
<evidence type="ECO:0000313" key="5">
    <source>
        <dbReference type="EMBL" id="QGM95934.1"/>
    </source>
</evidence>
<organism evidence="4 6">
    <name type="scientific">Methylocystis rosea</name>
    <dbReference type="NCBI Taxonomy" id="173366"/>
    <lineage>
        <taxon>Bacteria</taxon>
        <taxon>Pseudomonadati</taxon>
        <taxon>Pseudomonadota</taxon>
        <taxon>Alphaproteobacteria</taxon>
        <taxon>Hyphomicrobiales</taxon>
        <taxon>Methylocystaceae</taxon>
        <taxon>Methylocystis</taxon>
    </lineage>
</organism>
<gene>
    <name evidence="4" type="ORF">EHO51_19725</name>
    <name evidence="5" type="ORF">F7D13_17790</name>
</gene>
<dbReference type="Gene3D" id="2.40.50.140">
    <property type="entry name" value="Nucleic acid-binding proteins"/>
    <property type="match status" value="1"/>
</dbReference>
<dbReference type="GO" id="GO:0006260">
    <property type="term" value="P:DNA replication"/>
    <property type="evidence" value="ECO:0007669"/>
    <property type="project" value="InterPro"/>
</dbReference>
<dbReference type="GO" id="GO:0006310">
    <property type="term" value="P:DNA recombination"/>
    <property type="evidence" value="ECO:0007669"/>
    <property type="project" value="UniProtKB-KW"/>
</dbReference>
<evidence type="ECO:0000313" key="6">
    <source>
        <dbReference type="Proteomes" id="UP000273982"/>
    </source>
</evidence>
<dbReference type="SUPFAM" id="SSF50249">
    <property type="entry name" value="Nucleic acid-binding proteins"/>
    <property type="match status" value="1"/>
</dbReference>
<dbReference type="InterPro" id="IPR012340">
    <property type="entry name" value="NA-bd_OB-fold"/>
</dbReference>
<keyword evidence="7" id="KW-1185">Reference proteome</keyword>
<dbReference type="GO" id="GO:0003697">
    <property type="term" value="F:single-stranded DNA binding"/>
    <property type="evidence" value="ECO:0007669"/>
    <property type="project" value="InterPro"/>
</dbReference>
<dbReference type="CDD" id="cd04496">
    <property type="entry name" value="SSB_OBF"/>
    <property type="match status" value="1"/>
</dbReference>
<dbReference type="PIRSF" id="PIRSF002070">
    <property type="entry name" value="SSB"/>
    <property type="match status" value="1"/>
</dbReference>
<proteinExistence type="predicted"/>
<geneLocation type="plasmid" evidence="4">
    <name>pGW6_2</name>
</geneLocation>
<keyword evidence="4" id="KW-0614">Plasmid</keyword>
<reference evidence="4 6" key="1">
    <citation type="submission" date="2018-11" db="EMBL/GenBank/DDBJ databases">
        <title>Genome squencing of methanotrophic bacteria isolated from alkaline groundwater in Korea.</title>
        <authorList>
            <person name="Nguyen L.N."/>
        </authorList>
    </citation>
    <scope>NUCLEOTIDE SEQUENCE [LARGE SCALE GENOMIC DNA]</scope>
    <source>
        <strain evidence="4 6">GW6</strain>
        <plasmid evidence="4">pGW6_2</plasmid>
        <plasmid evidence="6">pgw6_2</plasmid>
    </source>
</reference>
<keyword evidence="2" id="KW-0233">DNA recombination</keyword>
<dbReference type="PROSITE" id="PS50935">
    <property type="entry name" value="SSB"/>
    <property type="match status" value="1"/>
</dbReference>
<geneLocation type="plasmid" evidence="6">
    <name>pgw6_2</name>
</geneLocation>
<evidence type="ECO:0000313" key="4">
    <source>
        <dbReference type="EMBL" id="AZG79041.1"/>
    </source>
</evidence>
<evidence type="ECO:0000256" key="3">
    <source>
        <dbReference type="PIRNR" id="PIRNR002070"/>
    </source>
</evidence>
<dbReference type="InterPro" id="IPR011344">
    <property type="entry name" value="ssDNA-bd"/>
</dbReference>
<evidence type="ECO:0000256" key="2">
    <source>
        <dbReference type="ARBA" id="ARBA00023172"/>
    </source>
</evidence>
<geneLocation type="plasmid" evidence="5 7">
    <name>unnamed2</name>
</geneLocation>
<evidence type="ECO:0000313" key="7">
    <source>
        <dbReference type="Proteomes" id="UP000424673"/>
    </source>
</evidence>
<keyword evidence="1 3" id="KW-0238">DNA-binding</keyword>
<protein>
    <recommendedName>
        <fullName evidence="3">Single-stranded DNA-binding protein</fullName>
    </recommendedName>
</protein>
<dbReference type="EMBL" id="CP034088">
    <property type="protein sequence ID" value="AZG79041.1"/>
    <property type="molecule type" value="Genomic_DNA"/>
</dbReference>
<dbReference type="EMBL" id="CP044330">
    <property type="protein sequence ID" value="QGM95934.1"/>
    <property type="molecule type" value="Genomic_DNA"/>
</dbReference>
<dbReference type="Pfam" id="PF00436">
    <property type="entry name" value="SSB"/>
    <property type="match status" value="1"/>
</dbReference>
<evidence type="ECO:0000256" key="1">
    <source>
        <dbReference type="ARBA" id="ARBA00023125"/>
    </source>
</evidence>
<dbReference type="RefSeq" id="WP_124740545.1">
    <property type="nucleotide sequence ID" value="NZ_CP034088.1"/>
</dbReference>
<dbReference type="Proteomes" id="UP000424673">
    <property type="component" value="Plasmid unnamed2"/>
</dbReference>
<name>A0A3G8MAY9_9HYPH</name>
<dbReference type="KEGG" id="mros:EHO51_19725"/>
<dbReference type="AlphaFoldDB" id="A0A3G8MAY9"/>
<dbReference type="Proteomes" id="UP000273982">
    <property type="component" value="Plasmid pGW6_2"/>
</dbReference>
<accession>A0A3G8MAY9</accession>
<dbReference type="InterPro" id="IPR000424">
    <property type="entry name" value="Primosome_PriB/ssb"/>
</dbReference>